<reference evidence="1 2" key="1">
    <citation type="journal article" date="2011" name="Genome Res.">
        <title>Comparative genomics of citric-acid-producing Aspergillus niger ATCC 1015 versus enzyme-producing CBS 513.88.</title>
        <authorList>
            <person name="Andersen M.R."/>
            <person name="Salazar M.P."/>
            <person name="Schaap P.J."/>
            <person name="van de Vondervoort P.J."/>
            <person name="Culley D."/>
            <person name="Thykaer J."/>
            <person name="Frisvad J.C."/>
            <person name="Nielsen K.F."/>
            <person name="Albang R."/>
            <person name="Albermann K."/>
            <person name="Berka R.M."/>
            <person name="Braus G.H."/>
            <person name="Braus-Stromeyer S.A."/>
            <person name="Corrochano L.M."/>
            <person name="Dai Z."/>
            <person name="van Dijck P.W."/>
            <person name="Hofmann G."/>
            <person name="Lasure L.L."/>
            <person name="Magnuson J.K."/>
            <person name="Menke H."/>
            <person name="Meijer M."/>
            <person name="Meijer S.L."/>
            <person name="Nielsen J.B."/>
            <person name="Nielsen M.L."/>
            <person name="van Ooyen A.J."/>
            <person name="Pel H.J."/>
            <person name="Poulsen L."/>
            <person name="Samson R.A."/>
            <person name="Stam H."/>
            <person name="Tsang A."/>
            <person name="van den Brink J.M."/>
            <person name="Atkins A."/>
            <person name="Aerts A."/>
            <person name="Shapiro H."/>
            <person name="Pangilinan J."/>
            <person name="Salamov A."/>
            <person name="Lou Y."/>
            <person name="Lindquist E."/>
            <person name="Lucas S."/>
            <person name="Grimwood J."/>
            <person name="Grigoriev I.V."/>
            <person name="Kubicek C.P."/>
            <person name="Martinez D."/>
            <person name="van Peij N.N."/>
            <person name="Roubos J.A."/>
            <person name="Nielsen J."/>
            <person name="Baker S.E."/>
        </authorList>
    </citation>
    <scope>NUCLEOTIDE SEQUENCE [LARGE SCALE GENOMIC DNA]</scope>
    <source>
        <strain evidence="2">ATCC 1015 / CBS 113.46 / FGSC A1144 / LSHB Ac4 / NCTC 3858a / NRRL 328 / USDA 3528.7</strain>
    </source>
</reference>
<dbReference type="HOGENOM" id="CLU_1128842_0_0_1"/>
<dbReference type="STRING" id="380704.G3Y752"/>
<name>G3Y752_ASPNA</name>
<dbReference type="EMBL" id="ACJE01000015">
    <property type="protein sequence ID" value="EHA21147.1"/>
    <property type="molecule type" value="Genomic_DNA"/>
</dbReference>
<organism evidence="1 2">
    <name type="scientific">Aspergillus niger (strain ATCC 1015 / CBS 113.46 / FGSC A1144 / LSHB Ac4 / NCTC 3858a / NRRL 328 / USDA 3528.7)</name>
    <dbReference type="NCBI Taxonomy" id="380704"/>
    <lineage>
        <taxon>Eukaryota</taxon>
        <taxon>Fungi</taxon>
        <taxon>Dikarya</taxon>
        <taxon>Ascomycota</taxon>
        <taxon>Pezizomycotina</taxon>
        <taxon>Eurotiomycetes</taxon>
        <taxon>Eurotiomycetidae</taxon>
        <taxon>Eurotiales</taxon>
        <taxon>Aspergillaceae</taxon>
        <taxon>Aspergillus</taxon>
        <taxon>Aspergillus subgen. Circumdati</taxon>
    </lineage>
</organism>
<comment type="caution">
    <text evidence="1">The sequence shown here is derived from an EMBL/GenBank/DDBJ whole genome shotgun (WGS) entry which is preliminary data.</text>
</comment>
<evidence type="ECO:0000313" key="1">
    <source>
        <dbReference type="EMBL" id="EHA21147.1"/>
    </source>
</evidence>
<proteinExistence type="predicted"/>
<sequence>MAHTLDDYTIAWICALPLEVLVTSSRSGTIWPVLGIQPLNHLQHATQIIVEATALLELDSTKRAKLPGTSLEAFLNSVINLAKKAREQPSGQEILGKLNSLQPIVEDIILIKNASGRARLHTRRHRTAEPPQTASVRDRETVVKLDANAAAVLRQVSSEDLCKRVNDALGSRINLLGKAPQAIAAKQLKSGDVVLHTATTAEADTLKDTEEEWVKVLGTSARVVRPTYGVIVHGVRTSKESIDTDN</sequence>
<gene>
    <name evidence="1" type="ORF">ASPNIDRAFT_44374</name>
</gene>
<accession>G3Y752</accession>
<dbReference type="AlphaFoldDB" id="G3Y752"/>
<dbReference type="OrthoDB" id="3530768at2759"/>
<protein>
    <submittedName>
        <fullName evidence="1">Uncharacterized protein</fullName>
    </submittedName>
</protein>
<dbReference type="VEuPathDB" id="FungiDB:ASPNIDRAFT2_44374"/>
<evidence type="ECO:0000313" key="2">
    <source>
        <dbReference type="Proteomes" id="UP000009038"/>
    </source>
</evidence>
<dbReference type="Proteomes" id="UP000009038">
    <property type="component" value="Unassembled WGS sequence"/>
</dbReference>